<dbReference type="PROSITE" id="PS50142">
    <property type="entry name" value="RNASE_3_2"/>
    <property type="match status" value="1"/>
</dbReference>
<proteinExistence type="inferred from homology"/>
<dbReference type="CDD" id="cd10845">
    <property type="entry name" value="DSRM_RNAse_III_family"/>
    <property type="match status" value="1"/>
</dbReference>
<dbReference type="PANTHER" id="PTHR11207:SF0">
    <property type="entry name" value="RIBONUCLEASE 3"/>
    <property type="match status" value="1"/>
</dbReference>
<dbReference type="SUPFAM" id="SSF69065">
    <property type="entry name" value="RNase III domain-like"/>
    <property type="match status" value="1"/>
</dbReference>
<keyword evidence="8" id="KW-0819">tRNA processing</keyword>
<dbReference type="EC" id="3.1.26.3" evidence="8"/>
<dbReference type="PROSITE" id="PS00517">
    <property type="entry name" value="RNASE_3_1"/>
    <property type="match status" value="1"/>
</dbReference>
<comment type="caution">
    <text evidence="11">The sequence shown here is derived from an EMBL/GenBank/DDBJ whole genome shotgun (WGS) entry which is preliminary data.</text>
</comment>
<keyword evidence="5 8" id="KW-0255">Endonuclease</keyword>
<dbReference type="InterPro" id="IPR014720">
    <property type="entry name" value="dsRBD_dom"/>
</dbReference>
<dbReference type="GO" id="GO:0006364">
    <property type="term" value="P:rRNA processing"/>
    <property type="evidence" value="ECO:0007669"/>
    <property type="project" value="UniProtKB-UniRule"/>
</dbReference>
<dbReference type="Pfam" id="PF00035">
    <property type="entry name" value="dsrm"/>
    <property type="match status" value="1"/>
</dbReference>
<evidence type="ECO:0000256" key="4">
    <source>
        <dbReference type="ARBA" id="ARBA00022722"/>
    </source>
</evidence>
<evidence type="ECO:0000259" key="9">
    <source>
        <dbReference type="PROSITE" id="PS50137"/>
    </source>
</evidence>
<evidence type="ECO:0000256" key="5">
    <source>
        <dbReference type="ARBA" id="ARBA00022759"/>
    </source>
</evidence>
<dbReference type="SMART" id="SM00358">
    <property type="entry name" value="DSRM"/>
    <property type="match status" value="1"/>
</dbReference>
<evidence type="ECO:0000256" key="1">
    <source>
        <dbReference type="ARBA" id="ARBA00000109"/>
    </source>
</evidence>
<comment type="function">
    <text evidence="8">Digests double-stranded RNA. Involved in the processing of primary rRNA transcript to yield the immediate precursors to the large and small rRNAs (23S and 16S). Processes some mRNAs, and tRNAs when they are encoded in the rRNA operon. Processes pre-crRNA and tracrRNA of type II CRISPR loci if present in the organism.</text>
</comment>
<organism evidence="11 12">
    <name type="scientific">Mesorhizobium sangaii</name>
    <dbReference type="NCBI Taxonomy" id="505389"/>
    <lineage>
        <taxon>Bacteria</taxon>
        <taxon>Pseudomonadati</taxon>
        <taxon>Pseudomonadota</taxon>
        <taxon>Alphaproteobacteria</taxon>
        <taxon>Hyphomicrobiales</taxon>
        <taxon>Phyllobacteriaceae</taxon>
        <taxon>Mesorhizobium</taxon>
    </lineage>
</organism>
<dbReference type="GO" id="GO:0004525">
    <property type="term" value="F:ribonuclease III activity"/>
    <property type="evidence" value="ECO:0007669"/>
    <property type="project" value="UniProtKB-UniRule"/>
</dbReference>
<dbReference type="GO" id="GO:0005737">
    <property type="term" value="C:cytoplasm"/>
    <property type="evidence" value="ECO:0007669"/>
    <property type="project" value="UniProtKB-SubCell"/>
</dbReference>
<keyword evidence="8" id="KW-0963">Cytoplasm</keyword>
<dbReference type="GO" id="GO:0046872">
    <property type="term" value="F:metal ion binding"/>
    <property type="evidence" value="ECO:0007669"/>
    <property type="project" value="UniProtKB-KW"/>
</dbReference>
<comment type="subunit">
    <text evidence="8">Homodimer.</text>
</comment>
<protein>
    <recommendedName>
        <fullName evidence="8">Ribonuclease 3</fullName>
        <ecNumber evidence="8">3.1.26.3</ecNumber>
    </recommendedName>
    <alternativeName>
        <fullName evidence="8">Ribonuclease III</fullName>
        <shortName evidence="8">RNase III</shortName>
    </alternativeName>
</protein>
<comment type="cofactor">
    <cofactor evidence="8">
        <name>Mg(2+)</name>
        <dbReference type="ChEBI" id="CHEBI:18420"/>
    </cofactor>
</comment>
<name>A0A841PCU2_9HYPH</name>
<dbReference type="AlphaFoldDB" id="A0A841PCU2"/>
<keyword evidence="8" id="KW-0460">Magnesium</keyword>
<keyword evidence="7 8" id="KW-0694">RNA-binding</keyword>
<feature type="domain" description="DRBM" evidence="9">
    <location>
        <begin position="177"/>
        <end position="241"/>
    </location>
</feature>
<evidence type="ECO:0000256" key="3">
    <source>
        <dbReference type="ARBA" id="ARBA00022664"/>
    </source>
</evidence>
<dbReference type="EMBL" id="JACHEF010000001">
    <property type="protein sequence ID" value="MBB6408092.1"/>
    <property type="molecule type" value="Genomic_DNA"/>
</dbReference>
<dbReference type="CDD" id="cd00593">
    <property type="entry name" value="RIBOc"/>
    <property type="match status" value="1"/>
</dbReference>
<comment type="catalytic activity">
    <reaction evidence="1 8">
        <text>Endonucleolytic cleavage to 5'-phosphomonoester.</text>
        <dbReference type="EC" id="3.1.26.3"/>
    </reaction>
</comment>
<dbReference type="InterPro" id="IPR011907">
    <property type="entry name" value="RNase_III"/>
</dbReference>
<feature type="active site" evidence="8">
    <location>
        <position position="141"/>
    </location>
</feature>
<keyword evidence="8" id="KW-0698">rRNA processing</keyword>
<dbReference type="Pfam" id="PF14622">
    <property type="entry name" value="Ribonucleas_3_3"/>
    <property type="match status" value="1"/>
</dbReference>
<comment type="similarity">
    <text evidence="2">Belongs to the ribonuclease III family.</text>
</comment>
<keyword evidence="3 8" id="KW-0507">mRNA processing</keyword>
<comment type="subcellular location">
    <subcellularLocation>
        <location evidence="8">Cytoplasm</location>
    </subcellularLocation>
</comment>
<feature type="active site" evidence="8">
    <location>
        <position position="69"/>
    </location>
</feature>
<evidence type="ECO:0000259" key="10">
    <source>
        <dbReference type="PROSITE" id="PS50142"/>
    </source>
</evidence>
<evidence type="ECO:0000313" key="12">
    <source>
        <dbReference type="Proteomes" id="UP000556329"/>
    </source>
</evidence>
<dbReference type="GO" id="GO:0010468">
    <property type="term" value="P:regulation of gene expression"/>
    <property type="evidence" value="ECO:0007669"/>
    <property type="project" value="TreeGrafter"/>
</dbReference>
<dbReference type="InterPro" id="IPR036389">
    <property type="entry name" value="RNase_III_sf"/>
</dbReference>
<accession>A0A841PCU2</accession>
<evidence type="ECO:0000256" key="6">
    <source>
        <dbReference type="ARBA" id="ARBA00022801"/>
    </source>
</evidence>
<dbReference type="GO" id="GO:0008033">
    <property type="term" value="P:tRNA processing"/>
    <property type="evidence" value="ECO:0007669"/>
    <property type="project" value="UniProtKB-KW"/>
</dbReference>
<evidence type="ECO:0000256" key="2">
    <source>
        <dbReference type="ARBA" id="ARBA00010183"/>
    </source>
</evidence>
<evidence type="ECO:0000256" key="7">
    <source>
        <dbReference type="ARBA" id="ARBA00022884"/>
    </source>
</evidence>
<evidence type="ECO:0000256" key="8">
    <source>
        <dbReference type="HAMAP-Rule" id="MF_00104"/>
    </source>
</evidence>
<keyword evidence="8" id="KW-0699">rRNA-binding</keyword>
<dbReference type="SMART" id="SM00535">
    <property type="entry name" value="RIBOc"/>
    <property type="match status" value="1"/>
</dbReference>
<keyword evidence="6 8" id="KW-0378">Hydrolase</keyword>
<dbReference type="GO" id="GO:0003725">
    <property type="term" value="F:double-stranded RNA binding"/>
    <property type="evidence" value="ECO:0007669"/>
    <property type="project" value="TreeGrafter"/>
</dbReference>
<dbReference type="Proteomes" id="UP000556329">
    <property type="component" value="Unassembled WGS sequence"/>
</dbReference>
<dbReference type="PANTHER" id="PTHR11207">
    <property type="entry name" value="RIBONUCLEASE III"/>
    <property type="match status" value="1"/>
</dbReference>
<dbReference type="Gene3D" id="1.10.1520.10">
    <property type="entry name" value="Ribonuclease III domain"/>
    <property type="match status" value="1"/>
</dbReference>
<keyword evidence="12" id="KW-1185">Reference proteome</keyword>
<dbReference type="SUPFAM" id="SSF54768">
    <property type="entry name" value="dsRNA-binding domain-like"/>
    <property type="match status" value="1"/>
</dbReference>
<feature type="binding site" evidence="8">
    <location>
        <position position="141"/>
    </location>
    <ligand>
        <name>Mg(2+)</name>
        <dbReference type="ChEBI" id="CHEBI:18420"/>
    </ligand>
</feature>
<dbReference type="NCBIfam" id="TIGR02191">
    <property type="entry name" value="RNaseIII"/>
    <property type="match status" value="1"/>
</dbReference>
<feature type="binding site" evidence="8">
    <location>
        <position position="138"/>
    </location>
    <ligand>
        <name>Mg(2+)</name>
        <dbReference type="ChEBI" id="CHEBI:18420"/>
    </ligand>
</feature>
<evidence type="ECO:0000313" key="11">
    <source>
        <dbReference type="EMBL" id="MBB6408092.1"/>
    </source>
</evidence>
<keyword evidence="8" id="KW-0479">Metal-binding</keyword>
<gene>
    <name evidence="8" type="primary">rnc</name>
    <name evidence="11" type="ORF">HNQ71_000736</name>
</gene>
<feature type="domain" description="RNase III" evidence="10">
    <location>
        <begin position="28"/>
        <end position="152"/>
    </location>
</feature>
<dbReference type="PROSITE" id="PS50137">
    <property type="entry name" value="DS_RBD"/>
    <property type="match status" value="1"/>
</dbReference>
<feature type="binding site" evidence="8">
    <location>
        <position position="65"/>
    </location>
    <ligand>
        <name>Mg(2+)</name>
        <dbReference type="ChEBI" id="CHEBI:18420"/>
    </ligand>
</feature>
<dbReference type="GO" id="GO:0006397">
    <property type="term" value="P:mRNA processing"/>
    <property type="evidence" value="ECO:0007669"/>
    <property type="project" value="UniProtKB-UniRule"/>
</dbReference>
<reference evidence="11 12" key="1">
    <citation type="submission" date="2020-08" db="EMBL/GenBank/DDBJ databases">
        <title>Genomic Encyclopedia of Type Strains, Phase IV (KMG-IV): sequencing the most valuable type-strain genomes for metagenomic binning, comparative biology and taxonomic classification.</title>
        <authorList>
            <person name="Goeker M."/>
        </authorList>
    </citation>
    <scope>NUCLEOTIDE SEQUENCE [LARGE SCALE GENOMIC DNA]</scope>
    <source>
        <strain evidence="11 12">DSM 100039</strain>
    </source>
</reference>
<dbReference type="HAMAP" id="MF_00104">
    <property type="entry name" value="RNase_III"/>
    <property type="match status" value="1"/>
</dbReference>
<dbReference type="Gene3D" id="3.30.160.20">
    <property type="match status" value="1"/>
</dbReference>
<keyword evidence="4 8" id="KW-0540">Nuclease</keyword>
<sequence length="264" mass="28605">MADADARFAPVPLRQLMALKRPTGETLAGLVKAKTGHVFKDLRLLETALTHSSAIKAASNNQRLEFLGDRVLGLIVADMLFEKFPDAPEGEIAPRFNALVDAKTCSEIGIEMQLEDLVRADAALKTRSRGSGGNYLADAVEALIAAVYVDGGIDAARRFVLRYWEPRSRTVVAKPLNPKSDLQEWIAKTSDARPEYVIEKREGPDHQPVFTVSLQVSGFAPSTGTGGSRRAAEEAAASAFLLREGVWANASAQKSEPFFGKHDA</sequence>
<dbReference type="InterPro" id="IPR000999">
    <property type="entry name" value="RNase_III_dom"/>
</dbReference>
<dbReference type="GO" id="GO:0019843">
    <property type="term" value="F:rRNA binding"/>
    <property type="evidence" value="ECO:0007669"/>
    <property type="project" value="UniProtKB-KW"/>
</dbReference>